<feature type="transmembrane region" description="Helical" evidence="1">
    <location>
        <begin position="141"/>
        <end position="159"/>
    </location>
</feature>
<feature type="transmembrane region" description="Helical" evidence="1">
    <location>
        <begin position="376"/>
        <end position="397"/>
    </location>
</feature>
<keyword evidence="3" id="KW-1185">Reference proteome</keyword>
<dbReference type="GO" id="GO:0015128">
    <property type="term" value="F:gluconate transmembrane transporter activity"/>
    <property type="evidence" value="ECO:0007669"/>
    <property type="project" value="InterPro"/>
</dbReference>
<dbReference type="GO" id="GO:0005886">
    <property type="term" value="C:plasma membrane"/>
    <property type="evidence" value="ECO:0007669"/>
    <property type="project" value="TreeGrafter"/>
</dbReference>
<dbReference type="PANTHER" id="PTHR30354">
    <property type="entry name" value="GNT FAMILY GLUCONATE TRANSPORTER"/>
    <property type="match status" value="1"/>
</dbReference>
<feature type="transmembrane region" description="Helical" evidence="1">
    <location>
        <begin position="179"/>
        <end position="198"/>
    </location>
</feature>
<dbReference type="EMBL" id="JAOUSF010000002">
    <property type="protein sequence ID" value="MCU9613015.1"/>
    <property type="molecule type" value="Genomic_DNA"/>
</dbReference>
<keyword evidence="1" id="KW-0472">Membrane</keyword>
<dbReference type="PANTHER" id="PTHR30354:SF11">
    <property type="entry name" value="PERMEASE"/>
    <property type="match status" value="1"/>
</dbReference>
<evidence type="ECO:0000313" key="3">
    <source>
        <dbReference type="Proteomes" id="UP001209318"/>
    </source>
</evidence>
<proteinExistence type="predicted"/>
<dbReference type="RefSeq" id="WP_263072220.1">
    <property type="nucleotide sequence ID" value="NZ_JAOUSF010000002.1"/>
</dbReference>
<keyword evidence="1" id="KW-0812">Transmembrane</keyword>
<evidence type="ECO:0000256" key="1">
    <source>
        <dbReference type="SAM" id="Phobius"/>
    </source>
</evidence>
<feature type="transmembrane region" description="Helical" evidence="1">
    <location>
        <begin position="271"/>
        <end position="288"/>
    </location>
</feature>
<feature type="transmembrane region" description="Helical" evidence="1">
    <location>
        <begin position="232"/>
        <end position="251"/>
    </location>
</feature>
<protein>
    <submittedName>
        <fullName evidence="2">GntP family permease</fullName>
    </submittedName>
</protein>
<accession>A0AAE3LM02</accession>
<dbReference type="InterPro" id="IPR003474">
    <property type="entry name" value="Glcn_transporter"/>
</dbReference>
<feature type="transmembrane region" description="Helical" evidence="1">
    <location>
        <begin position="103"/>
        <end position="129"/>
    </location>
</feature>
<name>A0AAE3LM02_9BACI</name>
<gene>
    <name evidence="2" type="ORF">OEV98_05555</name>
</gene>
<keyword evidence="1" id="KW-1133">Transmembrane helix</keyword>
<organism evidence="2 3">
    <name type="scientific">Perspicuibacillus lycopersici</name>
    <dbReference type="NCBI Taxonomy" id="1325689"/>
    <lineage>
        <taxon>Bacteria</taxon>
        <taxon>Bacillati</taxon>
        <taxon>Bacillota</taxon>
        <taxon>Bacilli</taxon>
        <taxon>Bacillales</taxon>
        <taxon>Bacillaceae</taxon>
        <taxon>Perspicuibacillus</taxon>
    </lineage>
</organism>
<feature type="transmembrane region" description="Helical" evidence="1">
    <location>
        <begin position="30"/>
        <end position="48"/>
    </location>
</feature>
<feature type="transmembrane region" description="Helical" evidence="1">
    <location>
        <begin position="340"/>
        <end position="364"/>
    </location>
</feature>
<dbReference type="Proteomes" id="UP001209318">
    <property type="component" value="Unassembled WGS sequence"/>
</dbReference>
<dbReference type="AlphaFoldDB" id="A0AAE3LM02"/>
<sequence length="448" mass="46241">MVTGNALIAIFIGALLLLFFLILKVKLEPFVALVGVAILTALAVGFPIAEVSSIVAGGFGNTLVSVGILIGLGVIFGELLAASGAVEKIAQAILKLFGVKKSAAGIALTGTAVSIPVFFDAAFVILSGLIKSLANKTKIPAITFVTALAVGLIVSHSTIIPTPGPMIVAENTGSDVGLFIIYGLIIAIPATLVGGYLYGMFIGRRIKPTESVEMEIAATDSQTYKKEISTGLSFFMLGLPILLIIGNTVTGMVAPDSTIATIFKLIGDKNVALFISVIAAIILLKPYIAKDYTTLYNNAINSAGVILLITGAGGAFGAVINQSGIGDHLITVMQGWNIHIFLLAFIFTQILRASLGSATVALVTTSSILGPQVAELGVSPVLLGLAICSGAIGLSLPNDSGFWVVNKFGKLTIPQTMKAWTIGGFIAGITALVVVYVLFLLSPILPGI</sequence>
<evidence type="ECO:0000313" key="2">
    <source>
        <dbReference type="EMBL" id="MCU9613015.1"/>
    </source>
</evidence>
<feature type="transmembrane region" description="Helical" evidence="1">
    <location>
        <begin position="300"/>
        <end position="320"/>
    </location>
</feature>
<reference evidence="2" key="1">
    <citation type="submission" date="2022-10" db="EMBL/GenBank/DDBJ databases">
        <title>Description of Fervidibacillus gen. nov. in the family Fervidibacillaceae fam. nov. with two species, Fervidibacillus albus sp. nov., and Fervidibacillus halotolerans sp. nov., isolated from tidal flat sediments.</title>
        <authorList>
            <person name="Kwon K.K."/>
            <person name="Yang S.-H."/>
        </authorList>
    </citation>
    <scope>NUCLEOTIDE SEQUENCE</scope>
    <source>
        <strain evidence="2">JCM 19140</strain>
    </source>
</reference>
<feature type="transmembrane region" description="Helical" evidence="1">
    <location>
        <begin position="417"/>
        <end position="441"/>
    </location>
</feature>
<feature type="transmembrane region" description="Helical" evidence="1">
    <location>
        <begin position="6"/>
        <end position="23"/>
    </location>
</feature>
<dbReference type="NCBIfam" id="TIGR00791">
    <property type="entry name" value="gntP"/>
    <property type="match status" value="1"/>
</dbReference>
<comment type="caution">
    <text evidence="2">The sequence shown here is derived from an EMBL/GenBank/DDBJ whole genome shotgun (WGS) entry which is preliminary data.</text>
</comment>
<dbReference type="Pfam" id="PF02447">
    <property type="entry name" value="GntP_permease"/>
    <property type="match status" value="1"/>
</dbReference>